<dbReference type="InterPro" id="IPR005829">
    <property type="entry name" value="Sugar_transporter_CS"/>
</dbReference>
<dbReference type="Pfam" id="PF07690">
    <property type="entry name" value="MFS_1"/>
    <property type="match status" value="1"/>
</dbReference>
<evidence type="ECO:0000256" key="1">
    <source>
        <dbReference type="ARBA" id="ARBA00004651"/>
    </source>
</evidence>
<dbReference type="PANTHER" id="PTHR43528">
    <property type="entry name" value="ALPHA-KETOGLUTARATE PERMEASE"/>
    <property type="match status" value="1"/>
</dbReference>
<evidence type="ECO:0000256" key="2">
    <source>
        <dbReference type="ARBA" id="ARBA00008240"/>
    </source>
</evidence>
<organism evidence="11 12">
    <name type="scientific">Pandoraea soli</name>
    <dbReference type="NCBI Taxonomy" id="2508293"/>
    <lineage>
        <taxon>Bacteria</taxon>
        <taxon>Pseudomonadati</taxon>
        <taxon>Pseudomonadota</taxon>
        <taxon>Betaproteobacteria</taxon>
        <taxon>Burkholderiales</taxon>
        <taxon>Burkholderiaceae</taxon>
        <taxon>Pandoraea</taxon>
    </lineage>
</organism>
<feature type="transmembrane region" description="Helical" evidence="9">
    <location>
        <begin position="194"/>
        <end position="213"/>
    </location>
</feature>
<evidence type="ECO:0000256" key="6">
    <source>
        <dbReference type="ARBA" id="ARBA00022847"/>
    </source>
</evidence>
<evidence type="ECO:0000259" key="10">
    <source>
        <dbReference type="PROSITE" id="PS50850"/>
    </source>
</evidence>
<feature type="transmembrane region" description="Helical" evidence="9">
    <location>
        <begin position="371"/>
        <end position="396"/>
    </location>
</feature>
<dbReference type="Proteomes" id="UP000405357">
    <property type="component" value="Unassembled WGS sequence"/>
</dbReference>
<feature type="transmembrane region" description="Helical" evidence="9">
    <location>
        <begin position="310"/>
        <end position="328"/>
    </location>
</feature>
<dbReference type="PROSITE" id="PS00216">
    <property type="entry name" value="SUGAR_TRANSPORT_1"/>
    <property type="match status" value="1"/>
</dbReference>
<keyword evidence="12" id="KW-1185">Reference proteome</keyword>
<dbReference type="InterPro" id="IPR020846">
    <property type="entry name" value="MFS_dom"/>
</dbReference>
<feature type="domain" description="Major facilitator superfamily (MFS) profile" evidence="10">
    <location>
        <begin position="23"/>
        <end position="428"/>
    </location>
</feature>
<feature type="transmembrane region" description="Helical" evidence="9">
    <location>
        <begin position="59"/>
        <end position="87"/>
    </location>
</feature>
<evidence type="ECO:0000256" key="7">
    <source>
        <dbReference type="ARBA" id="ARBA00022989"/>
    </source>
</evidence>
<dbReference type="Gene3D" id="1.20.1250.20">
    <property type="entry name" value="MFS general substrate transporter like domains"/>
    <property type="match status" value="2"/>
</dbReference>
<keyword evidence="7 9" id="KW-1133">Transmembrane helix</keyword>
<dbReference type="InterPro" id="IPR011701">
    <property type="entry name" value="MFS"/>
</dbReference>
<accession>A0ABY6VN89</accession>
<proteinExistence type="inferred from homology"/>
<evidence type="ECO:0000256" key="4">
    <source>
        <dbReference type="ARBA" id="ARBA00022475"/>
    </source>
</evidence>
<name>A0ABY6VN89_9BURK</name>
<comment type="caution">
    <text evidence="11">The sequence shown here is derived from an EMBL/GenBank/DDBJ whole genome shotgun (WGS) entry which is preliminary data.</text>
</comment>
<evidence type="ECO:0000256" key="9">
    <source>
        <dbReference type="SAM" id="Phobius"/>
    </source>
</evidence>
<feature type="transmembrane region" description="Helical" evidence="9">
    <location>
        <begin position="334"/>
        <end position="359"/>
    </location>
</feature>
<feature type="transmembrane region" description="Helical" evidence="9">
    <location>
        <begin position="94"/>
        <end position="113"/>
    </location>
</feature>
<dbReference type="PROSITE" id="PS50850">
    <property type="entry name" value="MFS"/>
    <property type="match status" value="1"/>
</dbReference>
<feature type="transmembrane region" description="Helical" evidence="9">
    <location>
        <begin position="159"/>
        <end position="182"/>
    </location>
</feature>
<feature type="transmembrane region" description="Helical" evidence="9">
    <location>
        <begin position="402"/>
        <end position="420"/>
    </location>
</feature>
<feature type="transmembrane region" description="Helical" evidence="9">
    <location>
        <begin position="278"/>
        <end position="298"/>
    </location>
</feature>
<comment type="subcellular location">
    <subcellularLocation>
        <location evidence="1">Cell membrane</location>
        <topology evidence="1">Multi-pass membrane protein</topology>
    </subcellularLocation>
</comment>
<evidence type="ECO:0000313" key="11">
    <source>
        <dbReference type="EMBL" id="VVD68033.1"/>
    </source>
</evidence>
<keyword evidence="6" id="KW-0769">Symport</keyword>
<evidence type="ECO:0000256" key="8">
    <source>
        <dbReference type="ARBA" id="ARBA00023136"/>
    </source>
</evidence>
<reference evidence="11 12" key="1">
    <citation type="submission" date="2019-08" db="EMBL/GenBank/DDBJ databases">
        <authorList>
            <person name="Peeters C."/>
        </authorList>
    </citation>
    <scope>NUCLEOTIDE SEQUENCE [LARGE SCALE GENOMIC DNA]</scope>
    <source>
        <strain evidence="11 12">LMG 31014</strain>
    </source>
</reference>
<evidence type="ECO:0000256" key="5">
    <source>
        <dbReference type="ARBA" id="ARBA00022692"/>
    </source>
</evidence>
<evidence type="ECO:0000313" key="12">
    <source>
        <dbReference type="Proteomes" id="UP000405357"/>
    </source>
</evidence>
<dbReference type="InterPro" id="IPR036259">
    <property type="entry name" value="MFS_trans_sf"/>
</dbReference>
<gene>
    <name evidence="11" type="ORF">PSO31014_00449</name>
</gene>
<dbReference type="EMBL" id="CABPSG010000001">
    <property type="protein sequence ID" value="VVD68033.1"/>
    <property type="molecule type" value="Genomic_DNA"/>
</dbReference>
<feature type="transmembrane region" description="Helical" evidence="9">
    <location>
        <begin position="119"/>
        <end position="138"/>
    </location>
</feature>
<keyword evidence="5 9" id="KW-0812">Transmembrane</keyword>
<comment type="similarity">
    <text evidence="2">Belongs to the major facilitator superfamily. Metabolite:H+ Symporter (MHS) family (TC 2.A.1.6) family.</text>
</comment>
<keyword evidence="3" id="KW-0813">Transport</keyword>
<dbReference type="PANTHER" id="PTHR43528:SF1">
    <property type="entry name" value="ALPHA-KETOGLUTARATE PERMEASE"/>
    <property type="match status" value="1"/>
</dbReference>
<feature type="transmembrane region" description="Helical" evidence="9">
    <location>
        <begin position="244"/>
        <end position="266"/>
    </location>
</feature>
<dbReference type="InterPro" id="IPR051084">
    <property type="entry name" value="H+-coupled_symporters"/>
</dbReference>
<protein>
    <submittedName>
        <fullName evidence="11">Membrane protein</fullName>
    </submittedName>
</protein>
<keyword evidence="4" id="KW-1003">Cell membrane</keyword>
<keyword evidence="8 9" id="KW-0472">Membrane</keyword>
<sequence>MSASAAPNATAPAARTSPHAWRVIVSASIGNALEWFDLVVYGFFAVTIAKLFFPTGNDTVSLLLTLGTFGVSFFMRPLGAIVVGAYADRAGRKAALTLSILMMMVGTLLIALMPTYATIGVLAPIGIVIARMVQGFSAGGEFGSATAFLAEHAPKRRGFFSSWQVASQGLTTLLAAGFGALLTGNLSPEAMMSWGWRVPFFFGLLIGPVAYYIRRRLDETPEFLDIEPTQSPLRDTFASQKERLLLAIGVVVMATVATYLVLYMPTYAVKQLGLPSSAAFSAVLLTGVVQLIVAPIVGHWSDTHGRIKPMLAAAVALLVLVYPMFSLLDANPTFGALMVFQIVLGLLMTTYFGALPALLTELFPVQVRTTGLSLGYNIAATVFGGFAPFIITWLIGATGNKLAPSFYLIFAALISITALLRTRKLGLR</sequence>
<dbReference type="RefSeq" id="WP_150550103.1">
    <property type="nucleotide sequence ID" value="NZ_CABPSG010000001.1"/>
</dbReference>
<dbReference type="SUPFAM" id="SSF103473">
    <property type="entry name" value="MFS general substrate transporter"/>
    <property type="match status" value="1"/>
</dbReference>
<evidence type="ECO:0000256" key="3">
    <source>
        <dbReference type="ARBA" id="ARBA00022448"/>
    </source>
</evidence>